<protein>
    <submittedName>
        <fullName evidence="1">Uncharacterized protein</fullName>
    </submittedName>
</protein>
<name>A0AB73LN36_9LEPT</name>
<reference evidence="1 2" key="1">
    <citation type="submission" date="2017-01" db="EMBL/GenBank/DDBJ databases">
        <title>Comparative genomic analysis of Brazilian Leptospira santarosai.</title>
        <authorList>
            <person name="Moreno L.Z."/>
            <person name="Miraglia F."/>
            <person name="Kremer F.S."/>
            <person name="Eslabao M.R."/>
            <person name="Lilenbaum W."/>
            <person name="Dellagostin O.A."/>
            <person name="Moreno A.M."/>
        </authorList>
    </citation>
    <scope>NUCLEOTIDE SEQUENCE [LARGE SCALE GENOMIC DNA]</scope>
    <source>
        <strain evidence="1 2">M52/8-19</strain>
    </source>
</reference>
<sequence>MKLPEGPRLSTTSLNNVTDVPEHTKRAHFSKNVIYGNTAFYLQIYYSELYNRVSDILLQNGDWTQNEWYLFCRDEEWTL</sequence>
<dbReference type="AlphaFoldDB" id="A0AB73LN36"/>
<proteinExistence type="predicted"/>
<comment type="caution">
    <text evidence="1">The sequence shown here is derived from an EMBL/GenBank/DDBJ whole genome shotgun (WGS) entry which is preliminary data.</text>
</comment>
<gene>
    <name evidence="1" type="ORF">BWD14_07225</name>
</gene>
<dbReference type="EMBL" id="MTSU01000005">
    <property type="protein sequence ID" value="ONF93338.1"/>
    <property type="molecule type" value="Genomic_DNA"/>
</dbReference>
<evidence type="ECO:0000313" key="2">
    <source>
        <dbReference type="Proteomes" id="UP000189337"/>
    </source>
</evidence>
<organism evidence="1 2">
    <name type="scientific">Leptospira santarosai</name>
    <dbReference type="NCBI Taxonomy" id="28183"/>
    <lineage>
        <taxon>Bacteria</taxon>
        <taxon>Pseudomonadati</taxon>
        <taxon>Spirochaetota</taxon>
        <taxon>Spirochaetia</taxon>
        <taxon>Leptospirales</taxon>
        <taxon>Leptospiraceae</taxon>
        <taxon>Leptospira</taxon>
    </lineage>
</organism>
<evidence type="ECO:0000313" key="1">
    <source>
        <dbReference type="EMBL" id="ONF93338.1"/>
    </source>
</evidence>
<dbReference type="Proteomes" id="UP000189337">
    <property type="component" value="Unassembled WGS sequence"/>
</dbReference>
<accession>A0AB73LN36</accession>